<evidence type="ECO:0000313" key="9">
    <source>
        <dbReference type="EMBL" id="KAK8865134.1"/>
    </source>
</evidence>
<name>A0ABR2IMY3_9EUKA</name>
<dbReference type="PROSITE" id="PS00138">
    <property type="entry name" value="SUBTILASE_SER"/>
    <property type="match status" value="1"/>
</dbReference>
<dbReference type="PROSITE" id="PS00022">
    <property type="entry name" value="EGF_1"/>
    <property type="match status" value="1"/>
</dbReference>
<dbReference type="Gene3D" id="2.60.120.260">
    <property type="entry name" value="Galactose-binding domain-like"/>
    <property type="match status" value="1"/>
</dbReference>
<dbReference type="InterPro" id="IPR034058">
    <property type="entry name" value="TagA/B/C/D_pept_dom"/>
</dbReference>
<evidence type="ECO:0000256" key="7">
    <source>
        <dbReference type="SAM" id="Phobius"/>
    </source>
</evidence>
<evidence type="ECO:0000256" key="4">
    <source>
        <dbReference type="ARBA" id="ARBA00022825"/>
    </source>
</evidence>
<dbReference type="PROSITE" id="PS00137">
    <property type="entry name" value="SUBTILASE_HIS"/>
    <property type="match status" value="1"/>
</dbReference>
<evidence type="ECO:0000256" key="6">
    <source>
        <dbReference type="RuleBase" id="RU003355"/>
    </source>
</evidence>
<dbReference type="PROSITE" id="PS51892">
    <property type="entry name" value="SUBTILASE"/>
    <property type="match status" value="1"/>
</dbReference>
<feature type="domain" description="EGF-like" evidence="8">
    <location>
        <begin position="824"/>
        <end position="835"/>
    </location>
</feature>
<reference evidence="9 10" key="1">
    <citation type="submission" date="2024-04" db="EMBL/GenBank/DDBJ databases">
        <title>Tritrichomonas musculus Genome.</title>
        <authorList>
            <person name="Alves-Ferreira E."/>
            <person name="Grigg M."/>
            <person name="Lorenzi H."/>
            <person name="Galac M."/>
        </authorList>
    </citation>
    <scope>NUCLEOTIDE SEQUENCE [LARGE SCALE GENOMIC DNA]</scope>
    <source>
        <strain evidence="9 10">EAF2021</strain>
    </source>
</reference>
<dbReference type="Gene3D" id="2.60.120.380">
    <property type="match status" value="1"/>
</dbReference>
<dbReference type="CDD" id="cd04842">
    <property type="entry name" value="Peptidases_S8_Kp43_protease"/>
    <property type="match status" value="1"/>
</dbReference>
<evidence type="ECO:0000256" key="3">
    <source>
        <dbReference type="ARBA" id="ARBA00022801"/>
    </source>
</evidence>
<accession>A0ABR2IMY3</accession>
<dbReference type="InterPro" id="IPR023828">
    <property type="entry name" value="Peptidase_S8_Ser-AS"/>
</dbReference>
<dbReference type="InterPro" id="IPR051048">
    <property type="entry name" value="Peptidase_S8/S53_subtilisin"/>
</dbReference>
<dbReference type="SUPFAM" id="SSF49785">
    <property type="entry name" value="Galactose-binding domain-like"/>
    <property type="match status" value="1"/>
</dbReference>
<dbReference type="InterPro" id="IPR023827">
    <property type="entry name" value="Peptidase_S8_Asp-AS"/>
</dbReference>
<sequence length="1030" mass="113887">MGSIGSPNYLNLSPYKISLPAQRMPLSFTSHWFLIQVLSSIIDIYTFGNSQKIYFSSENMVANGWFRMYLNQDQFQFLKDSTYFNLYPIENKNQIKIPRTLESHDYYVYASSDWTPPTGSRIVSRVSDTLFYVNNLVLTPEIQNDQRILKIVPAGVKQALNRYILGFLQNGQQKSYYADNIFAPLRPLSKLGLNGTGQVINVVDTGVDVLNAFFYDPKPENDINSITGKTNKNHRKIVRLEPIVDNTDSYRGHGTHVAGTACGEAYCTECGISQYNGIASGAKLYFSDIGNSTSGKLAGTVDLAEQYEIFKELDVHISSNSWGFNSVNSEVEFTYNKGAYEHPYVLYLFAAGNSYSYNTINSPGNAKNVFTVSSMEFISSSFLEYSQGEIYIHNETHSVRGDEMMNKLIYQNSVGDPMKYYINLSLTQFEGYLNNDKNEPSSYYKDSAVVLNKEPGNDHDICVRAKNVSSYGAAAAFYVESEDYFVCDPIPEIPMIRLKKEGISFLLQMGEKVSLLLFEGEERALPEAAMQASKGPANSGLRKPDVIVPGTNINSASSHGPELDYEVTTDASENVWIKSGTSMATPAVAGLAAIVLQYLREGFYPTLKKGAGTSVMTPSSCLLRALLVNTAIKPDTSEGECKASPRNDVGFGTPFLNNVLGFKKGSSLRFIDNETIESNSHRVYRINLDSNEADLSVTLVFLDPPLNADNDAIFFADLDLYVKSPKGDISYGNNVSSGESLSLIERVIIEKSEIPSDGGEFEIHVISSKFPIESQKVMFAIAVNGPFDMSNVEKNPLFLAAKEVSESECPNNCNGNGKCVKGRCVCSDSFTGPFCNFDFKELKVGTKNEDTFEYHDIRYYRLPLKKQAQKVGEIYFDLAKSDTFGPVYFCTSFDKSPGKMTEAGWECHLACPKTDPDSEDPPPGSCNYTLTTPKESDPQFLHLSLYTGYSQTEIISIDNISLTFSSSSSGSDGNEKNKIPLFALIIVIAICLVVVLAIGLLVVAIIKMRRGKVNNNSTVAMQLLADQDAI</sequence>
<proteinExistence type="inferred from homology"/>
<evidence type="ECO:0000256" key="5">
    <source>
        <dbReference type="PROSITE-ProRule" id="PRU01240"/>
    </source>
</evidence>
<gene>
    <name evidence="9" type="ORF">M9Y10_010668</name>
</gene>
<protein>
    <recommendedName>
        <fullName evidence="8">EGF-like domain-containing protein</fullName>
    </recommendedName>
</protein>
<feature type="active site" description="Charge relay system" evidence="5">
    <location>
        <position position="582"/>
    </location>
</feature>
<dbReference type="InterPro" id="IPR000209">
    <property type="entry name" value="Peptidase_S8/S53_dom"/>
</dbReference>
<dbReference type="InterPro" id="IPR000742">
    <property type="entry name" value="EGF"/>
</dbReference>
<dbReference type="InterPro" id="IPR022398">
    <property type="entry name" value="Peptidase_S8_His-AS"/>
</dbReference>
<dbReference type="SUPFAM" id="SSF52743">
    <property type="entry name" value="Subtilisin-like"/>
    <property type="match status" value="1"/>
</dbReference>
<dbReference type="PRINTS" id="PR00723">
    <property type="entry name" value="SUBTILISIN"/>
</dbReference>
<evidence type="ECO:0000256" key="2">
    <source>
        <dbReference type="ARBA" id="ARBA00022670"/>
    </source>
</evidence>
<keyword evidence="2 5" id="KW-0645">Protease</keyword>
<feature type="transmembrane region" description="Helical" evidence="7">
    <location>
        <begin position="981"/>
        <end position="1006"/>
    </location>
</feature>
<dbReference type="Gene3D" id="3.40.50.200">
    <property type="entry name" value="Peptidase S8/S53 domain"/>
    <property type="match status" value="2"/>
</dbReference>
<dbReference type="PROSITE" id="PS00136">
    <property type="entry name" value="SUBTILASE_ASP"/>
    <property type="match status" value="1"/>
</dbReference>
<dbReference type="EMBL" id="JAPFFF010000016">
    <property type="protein sequence ID" value="KAK8865134.1"/>
    <property type="molecule type" value="Genomic_DNA"/>
</dbReference>
<dbReference type="Proteomes" id="UP001470230">
    <property type="component" value="Unassembled WGS sequence"/>
</dbReference>
<dbReference type="PANTHER" id="PTHR43399:SF4">
    <property type="entry name" value="CELL WALL-ASSOCIATED PROTEASE"/>
    <property type="match status" value="1"/>
</dbReference>
<evidence type="ECO:0000313" key="10">
    <source>
        <dbReference type="Proteomes" id="UP001470230"/>
    </source>
</evidence>
<keyword evidence="7" id="KW-0472">Membrane</keyword>
<dbReference type="Pfam" id="PF23106">
    <property type="entry name" value="EGF_Teneurin"/>
    <property type="match status" value="1"/>
</dbReference>
<comment type="caution">
    <text evidence="9">The sequence shown here is derived from an EMBL/GenBank/DDBJ whole genome shotgun (WGS) entry which is preliminary data.</text>
</comment>
<dbReference type="CDD" id="cd00054">
    <property type="entry name" value="EGF_CA"/>
    <property type="match status" value="1"/>
</dbReference>
<keyword evidence="7" id="KW-1133">Transmembrane helix</keyword>
<comment type="similarity">
    <text evidence="1 5 6">Belongs to the peptidase S8 family.</text>
</comment>
<dbReference type="Pfam" id="PF00082">
    <property type="entry name" value="Peptidase_S8"/>
    <property type="match status" value="1"/>
</dbReference>
<keyword evidence="7" id="KW-0812">Transmembrane</keyword>
<keyword evidence="10" id="KW-1185">Reference proteome</keyword>
<dbReference type="InterPro" id="IPR036852">
    <property type="entry name" value="Peptidase_S8/S53_dom_sf"/>
</dbReference>
<dbReference type="InterPro" id="IPR008979">
    <property type="entry name" value="Galactose-bd-like_sf"/>
</dbReference>
<feature type="active site" description="Charge relay system" evidence="5">
    <location>
        <position position="253"/>
    </location>
</feature>
<evidence type="ECO:0000256" key="1">
    <source>
        <dbReference type="ARBA" id="ARBA00011073"/>
    </source>
</evidence>
<keyword evidence="4 5" id="KW-0720">Serine protease</keyword>
<dbReference type="PANTHER" id="PTHR43399">
    <property type="entry name" value="SUBTILISIN-RELATED"/>
    <property type="match status" value="1"/>
</dbReference>
<keyword evidence="3 5" id="KW-0378">Hydrolase</keyword>
<organism evidence="9 10">
    <name type="scientific">Tritrichomonas musculus</name>
    <dbReference type="NCBI Taxonomy" id="1915356"/>
    <lineage>
        <taxon>Eukaryota</taxon>
        <taxon>Metamonada</taxon>
        <taxon>Parabasalia</taxon>
        <taxon>Tritrichomonadida</taxon>
        <taxon>Tritrichomonadidae</taxon>
        <taxon>Tritrichomonas</taxon>
    </lineage>
</organism>
<dbReference type="InterPro" id="IPR015500">
    <property type="entry name" value="Peptidase_S8_subtilisin-rel"/>
</dbReference>
<evidence type="ECO:0000259" key="8">
    <source>
        <dbReference type="PROSITE" id="PS00022"/>
    </source>
</evidence>
<feature type="active site" description="Charge relay system" evidence="5">
    <location>
        <position position="204"/>
    </location>
</feature>